<dbReference type="SUPFAM" id="SSF53850">
    <property type="entry name" value="Periplasmic binding protein-like II"/>
    <property type="match status" value="2"/>
</dbReference>
<name>A0A2H0N1F5_9BACT</name>
<comment type="caution">
    <text evidence="6">The sequence shown here is derived from an EMBL/GenBank/DDBJ whole genome shotgun (WGS) entry which is preliminary data.</text>
</comment>
<dbReference type="GO" id="GO:0042597">
    <property type="term" value="C:periplasmic space"/>
    <property type="evidence" value="ECO:0007669"/>
    <property type="project" value="UniProtKB-ARBA"/>
</dbReference>
<dbReference type="AlphaFoldDB" id="A0A2H0N1F5"/>
<dbReference type="GO" id="GO:1904680">
    <property type="term" value="F:peptide transmembrane transporter activity"/>
    <property type="evidence" value="ECO:0007669"/>
    <property type="project" value="TreeGrafter"/>
</dbReference>
<sequence length="666" mass="77200">MSSFLKFAWFKMPSKLQWAQFFKILNKKERFFFFLCLILFLGSGIFLASNFYFEHTFVVPKEGGIIREGILGQPQFINPLLSWSSDIDRDLVELVFSGLMTYNKEGEIIPDLIDGYEFKDNGKTFEFSLKPGVKWQDGESLTCDDVIFTVNLVQDSKYLSPLRPNWQGIEIEKISEERARFKLIQPYSGFLENLTRLKILPKHIWENIPSQNLALIPELNLFSPVGSGAFSVEEVKQRKDKFIESVTLKRNENYFGKKPELKKIIFLFFEKKDGLISALKNKKIQAVSPETLGDYFSCNFENSNFYSFEIPNYFVVFFNINKKLFSEKEVRQALARAINKEEIIEQVLNGQAKIVNSPILPDFYGLKEPKETFPFNPEQAKEILEKEDFLLKDGQRIKTIEKLPEFQFKKDLKFGDQGLEVKKLQECLAREEVYPDGEITGYFGSKTKEAVISFQEKYKSDVLEPYGLTQGTGKVLKSTREKLNEVCWPAPVEEVPLSFSLTTVNNPNLIKAAQILKKQWEKIGVPVEIKVLEVQELKKIIRERDFESLLFGETLGGILDPLPFWHSAYKVDPGLNLASYENKKVDELLEKARIFINFKDPEREKILEEFQEILIADSPVIFLYRPNYLYLVSSEIKGIETGKIMDPSGRFLDIEGWYVKTKRVWQ</sequence>
<evidence type="ECO:0000256" key="2">
    <source>
        <dbReference type="ARBA" id="ARBA00022448"/>
    </source>
</evidence>
<dbReference type="InterPro" id="IPR030678">
    <property type="entry name" value="Peptide/Ni-bd"/>
</dbReference>
<dbReference type="GO" id="GO:0015833">
    <property type="term" value="P:peptide transport"/>
    <property type="evidence" value="ECO:0007669"/>
    <property type="project" value="TreeGrafter"/>
</dbReference>
<evidence type="ECO:0000256" key="1">
    <source>
        <dbReference type="ARBA" id="ARBA00005695"/>
    </source>
</evidence>
<organism evidence="6 7">
    <name type="scientific">Candidatus Nealsonbacteria bacterium CG11_big_fil_rev_8_21_14_0_20_35_11</name>
    <dbReference type="NCBI Taxonomy" id="1974713"/>
    <lineage>
        <taxon>Bacteria</taxon>
        <taxon>Candidatus Nealsoniibacteriota</taxon>
    </lineage>
</organism>
<dbReference type="PIRSF" id="PIRSF002741">
    <property type="entry name" value="MppA"/>
    <property type="match status" value="1"/>
</dbReference>
<accession>A0A2H0N1F5</accession>
<evidence type="ECO:0000259" key="4">
    <source>
        <dbReference type="Pfam" id="PF00496"/>
    </source>
</evidence>
<keyword evidence="3" id="KW-0732">Signal</keyword>
<dbReference type="Proteomes" id="UP000231139">
    <property type="component" value="Unassembled WGS sequence"/>
</dbReference>
<dbReference type="Gene3D" id="1.10.101.10">
    <property type="entry name" value="PGBD-like superfamily/PGBD"/>
    <property type="match status" value="1"/>
</dbReference>
<evidence type="ECO:0000313" key="6">
    <source>
        <dbReference type="EMBL" id="PIR02733.1"/>
    </source>
</evidence>
<dbReference type="Gene3D" id="3.10.105.10">
    <property type="entry name" value="Dipeptide-binding Protein, Domain 3"/>
    <property type="match status" value="1"/>
</dbReference>
<dbReference type="InterPro" id="IPR000914">
    <property type="entry name" value="SBP_5_dom"/>
</dbReference>
<reference evidence="6 7" key="1">
    <citation type="submission" date="2017-09" db="EMBL/GenBank/DDBJ databases">
        <title>Depth-based differentiation of microbial function through sediment-hosted aquifers and enrichment of novel symbionts in the deep terrestrial subsurface.</title>
        <authorList>
            <person name="Probst A.J."/>
            <person name="Ladd B."/>
            <person name="Jarett J.K."/>
            <person name="Geller-Mcgrath D.E."/>
            <person name="Sieber C.M."/>
            <person name="Emerson J.B."/>
            <person name="Anantharaman K."/>
            <person name="Thomas B.C."/>
            <person name="Malmstrom R."/>
            <person name="Stieglmeier M."/>
            <person name="Klingl A."/>
            <person name="Woyke T."/>
            <person name="Ryan C.M."/>
            <person name="Banfield J.F."/>
        </authorList>
    </citation>
    <scope>NUCLEOTIDE SEQUENCE [LARGE SCALE GENOMIC DNA]</scope>
    <source>
        <strain evidence="6">CG11_big_fil_rev_8_21_14_0_20_35_11</strain>
    </source>
</reference>
<comment type="similarity">
    <text evidence="1">Belongs to the bacterial solute-binding protein 5 family.</text>
</comment>
<feature type="domain" description="Solute-binding protein family 5" evidence="4">
    <location>
        <begin position="107"/>
        <end position="402"/>
    </location>
</feature>
<dbReference type="EMBL" id="PCWK01000016">
    <property type="protein sequence ID" value="PIR02733.1"/>
    <property type="molecule type" value="Genomic_DNA"/>
</dbReference>
<protein>
    <recommendedName>
        <fullName evidence="8">Solute-binding protein family 5 domain-containing protein</fullName>
    </recommendedName>
</protein>
<feature type="domain" description="Peptidoglycan binding-like" evidence="5">
    <location>
        <begin position="418"/>
        <end position="459"/>
    </location>
</feature>
<dbReference type="Pfam" id="PF00496">
    <property type="entry name" value="SBP_bac_5"/>
    <property type="match status" value="1"/>
</dbReference>
<evidence type="ECO:0000313" key="7">
    <source>
        <dbReference type="Proteomes" id="UP000231139"/>
    </source>
</evidence>
<evidence type="ECO:0000259" key="5">
    <source>
        <dbReference type="Pfam" id="PF01471"/>
    </source>
</evidence>
<dbReference type="PANTHER" id="PTHR30290">
    <property type="entry name" value="PERIPLASMIC BINDING COMPONENT OF ABC TRANSPORTER"/>
    <property type="match status" value="1"/>
</dbReference>
<evidence type="ECO:0008006" key="8">
    <source>
        <dbReference type="Google" id="ProtNLM"/>
    </source>
</evidence>
<dbReference type="InterPro" id="IPR036366">
    <property type="entry name" value="PGBDSf"/>
</dbReference>
<proteinExistence type="inferred from homology"/>
<keyword evidence="2" id="KW-0813">Transport</keyword>
<dbReference type="GO" id="GO:0043190">
    <property type="term" value="C:ATP-binding cassette (ABC) transporter complex"/>
    <property type="evidence" value="ECO:0007669"/>
    <property type="project" value="InterPro"/>
</dbReference>
<dbReference type="InterPro" id="IPR039424">
    <property type="entry name" value="SBP_5"/>
</dbReference>
<dbReference type="PANTHER" id="PTHR30290:SF9">
    <property type="entry name" value="OLIGOPEPTIDE-BINDING PROTEIN APPA"/>
    <property type="match status" value="1"/>
</dbReference>
<dbReference type="InterPro" id="IPR036365">
    <property type="entry name" value="PGBD-like_sf"/>
</dbReference>
<dbReference type="SUPFAM" id="SSF47090">
    <property type="entry name" value="PGBD-like"/>
    <property type="match status" value="1"/>
</dbReference>
<dbReference type="Gene3D" id="3.40.190.10">
    <property type="entry name" value="Periplasmic binding protein-like II"/>
    <property type="match status" value="1"/>
</dbReference>
<evidence type="ECO:0000256" key="3">
    <source>
        <dbReference type="ARBA" id="ARBA00022729"/>
    </source>
</evidence>
<gene>
    <name evidence="6" type="ORF">COV62_00750</name>
</gene>
<dbReference type="Pfam" id="PF01471">
    <property type="entry name" value="PG_binding_1"/>
    <property type="match status" value="1"/>
</dbReference>
<dbReference type="InterPro" id="IPR002477">
    <property type="entry name" value="Peptidoglycan-bd-like"/>
</dbReference>